<keyword evidence="4" id="KW-1185">Reference proteome</keyword>
<dbReference type="OrthoDB" id="8100773at2"/>
<dbReference type="PATRIC" id="fig|1768241.3.peg.3917"/>
<dbReference type="Gene3D" id="1.20.58.430">
    <property type="entry name" value="Type IV secretion system, VirB5-domain"/>
    <property type="match status" value="1"/>
</dbReference>
<organism evidence="3 4">
    <name type="scientific">Tritonibacter horizontis</name>
    <dbReference type="NCBI Taxonomy" id="1768241"/>
    <lineage>
        <taxon>Bacteria</taxon>
        <taxon>Pseudomonadati</taxon>
        <taxon>Pseudomonadota</taxon>
        <taxon>Alphaproteobacteria</taxon>
        <taxon>Rhodobacterales</taxon>
        <taxon>Paracoccaceae</taxon>
        <taxon>Tritonibacter</taxon>
    </lineage>
</organism>
<keyword evidence="1" id="KW-0175">Coiled coil</keyword>
<name>A0A132BSP2_9RHOB</name>
<feature type="signal peptide" evidence="2">
    <location>
        <begin position="1"/>
        <end position="26"/>
    </location>
</feature>
<comment type="caution">
    <text evidence="3">The sequence shown here is derived from an EMBL/GenBank/DDBJ whole genome shotgun (WGS) entry which is preliminary data.</text>
</comment>
<dbReference type="AlphaFoldDB" id="A0A132BSP2"/>
<reference evidence="3 4" key="1">
    <citation type="submission" date="2015-12" db="EMBL/GenBank/DDBJ databases">
        <title>Genome sequence of the marine Rhodobacteraceae strain O3.65, Candidatus Tritonibacter horizontis.</title>
        <authorList>
            <person name="Poehlein A."/>
            <person name="Giebel H.A."/>
            <person name="Voget S."/>
            <person name="Brinkhoff T."/>
        </authorList>
    </citation>
    <scope>NUCLEOTIDE SEQUENCE [LARGE SCALE GENOMIC DNA]</scope>
    <source>
        <strain evidence="3 4">O3.65</strain>
    </source>
</reference>
<dbReference type="Pfam" id="PF07996">
    <property type="entry name" value="T4SS"/>
    <property type="match status" value="1"/>
</dbReference>
<protein>
    <submittedName>
        <fullName evidence="3">Type IV secretion system protein</fullName>
    </submittedName>
</protein>
<evidence type="ECO:0000256" key="2">
    <source>
        <dbReference type="SAM" id="SignalP"/>
    </source>
</evidence>
<feature type="chain" id="PRO_5007288521" evidence="2">
    <location>
        <begin position="27"/>
        <end position="269"/>
    </location>
</feature>
<evidence type="ECO:0000313" key="4">
    <source>
        <dbReference type="Proteomes" id="UP000068382"/>
    </source>
</evidence>
<keyword evidence="2" id="KW-0732">Signal</keyword>
<evidence type="ECO:0000256" key="1">
    <source>
        <dbReference type="SAM" id="Coils"/>
    </source>
</evidence>
<evidence type="ECO:0000313" key="3">
    <source>
        <dbReference type="EMBL" id="KUP91418.1"/>
    </source>
</evidence>
<dbReference type="InterPro" id="IPR014158">
    <property type="entry name" value="T4SS_VirB5"/>
</dbReference>
<gene>
    <name evidence="3" type="ORF">TRIHO_37540</name>
</gene>
<dbReference type="SUPFAM" id="SSF101082">
    <property type="entry name" value="Typo IV secretion system protein TraC"/>
    <property type="match status" value="1"/>
</dbReference>
<accession>A0A132BSP2</accession>
<dbReference type="EMBL" id="LPUY01000096">
    <property type="protein sequence ID" value="KUP91418.1"/>
    <property type="molecule type" value="Genomic_DNA"/>
</dbReference>
<feature type="coiled-coil region" evidence="1">
    <location>
        <begin position="34"/>
        <end position="108"/>
    </location>
</feature>
<proteinExistence type="predicted"/>
<dbReference type="InterPro" id="IPR023220">
    <property type="entry name" value="T4SS_VirB5-domain"/>
</dbReference>
<dbReference type="Proteomes" id="UP000068382">
    <property type="component" value="Unassembled WGS sequence"/>
</dbReference>
<sequence length="269" mass="28921">MRADTRIAAIIVAGTLMAAHPPPAFAQGVPVIDGSNLAQNIEQLQAALRDAENQLQQIEELRTQIERLTDIQGLLDDVLGSITGLNEIAALYNDVEDLRARAQKITDLSGFMDNLSLGDFDSLLDDLLDGDVTMGERRAADAMRETMASAGFTSEKLTELNDAGNPQGAAIADLAAANAMVIGQAQISYEEAAQSIERIDGLVEAIGEQETLKESIDLNTRMAAETNYMLGQMWRLNAAQGLAQGQNGIDFAAEQARTRSFFDFSGAED</sequence>
<dbReference type="RefSeq" id="WP_068247323.1">
    <property type="nucleotide sequence ID" value="NZ_LPUY01000096.1"/>
</dbReference>